<reference evidence="1 2" key="1">
    <citation type="submission" date="2013-11" db="EMBL/GenBank/DDBJ databases">
        <title>Opisthorchis viverrini - life in the bile duct.</title>
        <authorList>
            <person name="Young N.D."/>
            <person name="Nagarajan N."/>
            <person name="Lin S.J."/>
            <person name="Korhonen P.K."/>
            <person name="Jex A.R."/>
            <person name="Hall R.S."/>
            <person name="Safavi-Hemami H."/>
            <person name="Kaewkong W."/>
            <person name="Bertrand D."/>
            <person name="Gao S."/>
            <person name="Seet Q."/>
            <person name="Wongkham S."/>
            <person name="Teh B.T."/>
            <person name="Wongkham C."/>
            <person name="Intapan P.M."/>
            <person name="Maleewong W."/>
            <person name="Yang X."/>
            <person name="Hu M."/>
            <person name="Wang Z."/>
            <person name="Hofmann A."/>
            <person name="Sternberg P.W."/>
            <person name="Tan P."/>
            <person name="Wang J."/>
            <person name="Gasser R.B."/>
        </authorList>
    </citation>
    <scope>NUCLEOTIDE SEQUENCE [LARGE SCALE GENOMIC DNA]</scope>
</reference>
<dbReference type="GO" id="GO:0046785">
    <property type="term" value="P:microtubule polymerization"/>
    <property type="evidence" value="ECO:0007669"/>
    <property type="project" value="InterPro"/>
</dbReference>
<evidence type="ECO:0008006" key="3">
    <source>
        <dbReference type="Google" id="ProtNLM"/>
    </source>
</evidence>
<accession>A0A074ZI61</accession>
<dbReference type="RefSeq" id="XP_009170750.1">
    <property type="nucleotide sequence ID" value="XM_009172486.1"/>
</dbReference>
<dbReference type="InterPro" id="IPR011989">
    <property type="entry name" value="ARM-like"/>
</dbReference>
<dbReference type="InterPro" id="IPR016024">
    <property type="entry name" value="ARM-type_fold"/>
</dbReference>
<organism evidence="1 2">
    <name type="scientific">Opisthorchis viverrini</name>
    <name type="common">Southeast Asian liver fluke</name>
    <dbReference type="NCBI Taxonomy" id="6198"/>
    <lineage>
        <taxon>Eukaryota</taxon>
        <taxon>Metazoa</taxon>
        <taxon>Spiralia</taxon>
        <taxon>Lophotrochozoa</taxon>
        <taxon>Platyhelminthes</taxon>
        <taxon>Trematoda</taxon>
        <taxon>Digenea</taxon>
        <taxon>Opisthorchiida</taxon>
        <taxon>Opisthorchiata</taxon>
        <taxon>Opisthorchiidae</taxon>
        <taxon>Opisthorchis</taxon>
    </lineage>
</organism>
<dbReference type="AlphaFoldDB" id="A0A074ZI61"/>
<dbReference type="STRING" id="6198.A0A074ZI61"/>
<protein>
    <recommendedName>
        <fullName evidence="3">TOG domain-containing protein</fullName>
    </recommendedName>
</protein>
<dbReference type="Proteomes" id="UP000054324">
    <property type="component" value="Unassembled WGS sequence"/>
</dbReference>
<dbReference type="PANTHER" id="PTHR12609">
    <property type="entry name" value="MICROTUBULE ASSOCIATED PROTEIN XMAP215"/>
    <property type="match status" value="1"/>
</dbReference>
<dbReference type="InterPro" id="IPR045110">
    <property type="entry name" value="XMAP215"/>
</dbReference>
<proteinExistence type="predicted"/>
<dbReference type="Gene3D" id="1.25.10.10">
    <property type="entry name" value="Leucine-rich Repeat Variant"/>
    <property type="match status" value="1"/>
</dbReference>
<dbReference type="OrthoDB" id="205662at2759"/>
<name>A0A074ZI61_OPIVI</name>
<dbReference type="GO" id="GO:0007051">
    <property type="term" value="P:spindle organization"/>
    <property type="evidence" value="ECO:0007669"/>
    <property type="project" value="InterPro"/>
</dbReference>
<dbReference type="GO" id="GO:0051010">
    <property type="term" value="F:microtubule plus-end binding"/>
    <property type="evidence" value="ECO:0007669"/>
    <property type="project" value="InterPro"/>
</dbReference>
<evidence type="ECO:0000313" key="1">
    <source>
        <dbReference type="EMBL" id="KER25487.1"/>
    </source>
</evidence>
<dbReference type="GeneID" id="20321236"/>
<dbReference type="KEGG" id="ovi:T265_07057"/>
<dbReference type="EMBL" id="KL596775">
    <property type="protein sequence ID" value="KER25487.1"/>
    <property type="molecule type" value="Genomic_DNA"/>
</dbReference>
<keyword evidence="2" id="KW-1185">Reference proteome</keyword>
<dbReference type="GO" id="GO:0030951">
    <property type="term" value="P:establishment or maintenance of microtubule cytoskeleton polarity"/>
    <property type="evidence" value="ECO:0007669"/>
    <property type="project" value="InterPro"/>
</dbReference>
<evidence type="ECO:0000313" key="2">
    <source>
        <dbReference type="Proteomes" id="UP000054324"/>
    </source>
</evidence>
<gene>
    <name evidence="1" type="ORF">T265_07057</name>
</gene>
<dbReference type="GO" id="GO:0061863">
    <property type="term" value="F:microtubule plus end polymerase"/>
    <property type="evidence" value="ECO:0007669"/>
    <property type="project" value="InterPro"/>
</dbReference>
<dbReference type="SUPFAM" id="SSF48371">
    <property type="entry name" value="ARM repeat"/>
    <property type="match status" value="1"/>
</dbReference>
<sequence length="202" mass="22716">MLRCDPCCYTGQKLCRCAPRTSTNSVFYQRCLRSIARVWWKHRISTVEIRKLYSEEITRPRQMSSGTMSGGASLFNKIDDVLLSKLESGQWRERGDTLDQIAKHLEIPVLPSGNYGPLIKALLQVVEADKNRQLVLRAVGILQQLAQGLRKSFVPHAERTLSVCLNRCKENNQGIVQALRSASQTVVDLATKCAAPGRLMFQ</sequence>
<dbReference type="CTD" id="20321236"/>